<dbReference type="GO" id="GO:0009231">
    <property type="term" value="P:riboflavin biosynthetic process"/>
    <property type="evidence" value="ECO:0007669"/>
    <property type="project" value="InterPro"/>
</dbReference>
<dbReference type="KEGG" id="gey:QMQ05_06570"/>
<dbReference type="InterPro" id="IPR024072">
    <property type="entry name" value="DHFR-like_dom_sf"/>
</dbReference>
<organism evidence="2 3">
    <name type="scientific">Glutamicibacter ectropisis</name>
    <dbReference type="NCBI Taxonomy" id="3046593"/>
    <lineage>
        <taxon>Bacteria</taxon>
        <taxon>Bacillati</taxon>
        <taxon>Actinomycetota</taxon>
        <taxon>Actinomycetes</taxon>
        <taxon>Micrococcales</taxon>
        <taxon>Micrococcaceae</taxon>
        <taxon>Glutamicibacter</taxon>
    </lineage>
</organism>
<sequence length="197" mass="21674">MGDVVCDVTVSLDGFCAGVNQSMQNPLGEGGESLHRWQFEQTDQNAEEIAAITQASAFIMGRNMFGPPAGDINVDWDGWWGDNPPYHAPVFVLTHHHQPTLCLEGGTSFQFITRGIHEALEEAREAAGEQHVAIAGGAQTITQFLQAGLIDELRLHIAPIQLGHGEAITTEDIGLHMDRVSRRETPLVTHVTYQRRR</sequence>
<protein>
    <submittedName>
        <fullName evidence="2">Dihydrofolate reductase family protein</fullName>
    </submittedName>
</protein>
<dbReference type="PANTHER" id="PTHR38011">
    <property type="entry name" value="DIHYDROFOLATE REDUCTASE FAMILY PROTEIN (AFU_ORTHOLOGUE AFUA_8G06820)"/>
    <property type="match status" value="1"/>
</dbReference>
<dbReference type="Proteomes" id="UP001486888">
    <property type="component" value="Chromosome"/>
</dbReference>
<dbReference type="Pfam" id="PF01872">
    <property type="entry name" value="RibD_C"/>
    <property type="match status" value="1"/>
</dbReference>
<gene>
    <name evidence="2" type="ORF">QMQ05_06570</name>
</gene>
<dbReference type="InterPro" id="IPR002734">
    <property type="entry name" value="RibDG_C"/>
</dbReference>
<dbReference type="Gene3D" id="3.40.430.10">
    <property type="entry name" value="Dihydrofolate Reductase, subunit A"/>
    <property type="match status" value="1"/>
</dbReference>
<dbReference type="SUPFAM" id="SSF53597">
    <property type="entry name" value="Dihydrofolate reductase-like"/>
    <property type="match status" value="1"/>
</dbReference>
<dbReference type="PANTHER" id="PTHR38011:SF12">
    <property type="entry name" value="BIFUNCTIONAL DEAMINASE-REDUCTASE DOMAIN PROTEIN"/>
    <property type="match status" value="1"/>
</dbReference>
<evidence type="ECO:0000313" key="3">
    <source>
        <dbReference type="Proteomes" id="UP001486888"/>
    </source>
</evidence>
<evidence type="ECO:0000313" key="2">
    <source>
        <dbReference type="EMBL" id="XAO47180.1"/>
    </source>
</evidence>
<evidence type="ECO:0000259" key="1">
    <source>
        <dbReference type="Pfam" id="PF01872"/>
    </source>
</evidence>
<name>A0AAU6WHM6_9MICC</name>
<dbReference type="InterPro" id="IPR050765">
    <property type="entry name" value="Riboflavin_Biosynth_HTPR"/>
</dbReference>
<proteinExistence type="predicted"/>
<dbReference type="GO" id="GO:0008703">
    <property type="term" value="F:5-amino-6-(5-phosphoribosylamino)uracil reductase activity"/>
    <property type="evidence" value="ECO:0007669"/>
    <property type="project" value="InterPro"/>
</dbReference>
<dbReference type="AlphaFoldDB" id="A0AAU6WHM6"/>
<feature type="domain" description="Bacterial bifunctional deaminase-reductase C-terminal" evidence="1">
    <location>
        <begin position="4"/>
        <end position="172"/>
    </location>
</feature>
<dbReference type="EMBL" id="CP125942">
    <property type="protein sequence ID" value="XAO47180.1"/>
    <property type="molecule type" value="Genomic_DNA"/>
</dbReference>
<accession>A0AAU6WHM6</accession>
<keyword evidence="3" id="KW-1185">Reference proteome</keyword>
<reference evidence="2 3" key="1">
    <citation type="submission" date="2023-05" db="EMBL/GenBank/DDBJ databases">
        <title>Glutamicibacter sp. B1, complete genome.</title>
        <authorList>
            <person name="Long Y.H."/>
            <person name="Fang T."/>
            <person name="Li X.Y."/>
        </authorList>
    </citation>
    <scope>NUCLEOTIDE SEQUENCE [LARGE SCALE GENOMIC DNA]</scope>
    <source>
        <strain evidence="2 3">B1</strain>
    </source>
</reference>
<dbReference type="RefSeq" id="WP_345474006.1">
    <property type="nucleotide sequence ID" value="NZ_CP125942.1"/>
</dbReference>